<evidence type="ECO:0000313" key="1">
    <source>
        <dbReference type="EMBL" id="JAH65401.1"/>
    </source>
</evidence>
<dbReference type="AlphaFoldDB" id="A0A0E9UI34"/>
<name>A0A0E9UI34_ANGAN</name>
<reference evidence="1" key="1">
    <citation type="submission" date="2014-11" db="EMBL/GenBank/DDBJ databases">
        <authorList>
            <person name="Amaro Gonzalez C."/>
        </authorList>
    </citation>
    <scope>NUCLEOTIDE SEQUENCE</scope>
</reference>
<dbReference type="EMBL" id="GBXM01043176">
    <property type="protein sequence ID" value="JAH65401.1"/>
    <property type="molecule type" value="Transcribed_RNA"/>
</dbReference>
<reference evidence="1" key="2">
    <citation type="journal article" date="2015" name="Fish Shellfish Immunol.">
        <title>Early steps in the European eel (Anguilla anguilla)-Vibrio vulnificus interaction in the gills: Role of the RtxA13 toxin.</title>
        <authorList>
            <person name="Callol A."/>
            <person name="Pajuelo D."/>
            <person name="Ebbesson L."/>
            <person name="Teles M."/>
            <person name="MacKenzie S."/>
            <person name="Amaro C."/>
        </authorList>
    </citation>
    <scope>NUCLEOTIDE SEQUENCE</scope>
</reference>
<proteinExistence type="predicted"/>
<organism evidence="1">
    <name type="scientific">Anguilla anguilla</name>
    <name type="common">European freshwater eel</name>
    <name type="synonym">Muraena anguilla</name>
    <dbReference type="NCBI Taxonomy" id="7936"/>
    <lineage>
        <taxon>Eukaryota</taxon>
        <taxon>Metazoa</taxon>
        <taxon>Chordata</taxon>
        <taxon>Craniata</taxon>
        <taxon>Vertebrata</taxon>
        <taxon>Euteleostomi</taxon>
        <taxon>Actinopterygii</taxon>
        <taxon>Neopterygii</taxon>
        <taxon>Teleostei</taxon>
        <taxon>Anguilliformes</taxon>
        <taxon>Anguillidae</taxon>
        <taxon>Anguilla</taxon>
    </lineage>
</organism>
<sequence length="24" mass="3093">MRRQRYKFCAENLKRVFKIHNIKI</sequence>
<accession>A0A0E9UI34</accession>
<protein>
    <submittedName>
        <fullName evidence="1">Uncharacterized protein</fullName>
    </submittedName>
</protein>